<evidence type="ECO:0000313" key="6">
    <source>
        <dbReference type="EMBL" id="QBO36000.1"/>
    </source>
</evidence>
<dbReference type="InterPro" id="IPR000847">
    <property type="entry name" value="LysR_HTH_N"/>
</dbReference>
<organism evidence="6 7">
    <name type="scientific">Periweissella cryptocerci</name>
    <dbReference type="NCBI Taxonomy" id="2506420"/>
    <lineage>
        <taxon>Bacteria</taxon>
        <taxon>Bacillati</taxon>
        <taxon>Bacillota</taxon>
        <taxon>Bacilli</taxon>
        <taxon>Lactobacillales</taxon>
        <taxon>Lactobacillaceae</taxon>
        <taxon>Periweissella</taxon>
    </lineage>
</organism>
<dbReference type="PRINTS" id="PR00039">
    <property type="entry name" value="HTHLYSR"/>
</dbReference>
<protein>
    <submittedName>
        <fullName evidence="6">LysR family transcriptional regulator</fullName>
    </submittedName>
</protein>
<dbReference type="Pfam" id="PF00126">
    <property type="entry name" value="HTH_1"/>
    <property type="match status" value="1"/>
</dbReference>
<dbReference type="Proteomes" id="UP000292886">
    <property type="component" value="Chromosome"/>
</dbReference>
<dbReference type="FunFam" id="1.10.10.10:FF:000001">
    <property type="entry name" value="LysR family transcriptional regulator"/>
    <property type="match status" value="1"/>
</dbReference>
<dbReference type="CDD" id="cd05466">
    <property type="entry name" value="PBP2_LTTR_substrate"/>
    <property type="match status" value="1"/>
</dbReference>
<dbReference type="Gene3D" id="3.40.190.290">
    <property type="match status" value="1"/>
</dbReference>
<dbReference type="PROSITE" id="PS50931">
    <property type="entry name" value="HTH_LYSR"/>
    <property type="match status" value="1"/>
</dbReference>
<dbReference type="PANTHER" id="PTHR30346:SF0">
    <property type="entry name" value="HCA OPERON TRANSCRIPTIONAL ACTIVATOR HCAR"/>
    <property type="match status" value="1"/>
</dbReference>
<dbReference type="SUPFAM" id="SSF46785">
    <property type="entry name" value="Winged helix' DNA-binding domain"/>
    <property type="match status" value="1"/>
</dbReference>
<proteinExistence type="inferred from homology"/>
<dbReference type="SUPFAM" id="SSF53850">
    <property type="entry name" value="Periplasmic binding protein-like II"/>
    <property type="match status" value="1"/>
</dbReference>
<keyword evidence="2" id="KW-0805">Transcription regulation</keyword>
<dbReference type="GO" id="GO:0003700">
    <property type="term" value="F:DNA-binding transcription factor activity"/>
    <property type="evidence" value="ECO:0007669"/>
    <property type="project" value="InterPro"/>
</dbReference>
<dbReference type="Gene3D" id="1.10.10.10">
    <property type="entry name" value="Winged helix-like DNA-binding domain superfamily/Winged helix DNA-binding domain"/>
    <property type="match status" value="1"/>
</dbReference>
<dbReference type="PANTHER" id="PTHR30346">
    <property type="entry name" value="TRANSCRIPTIONAL DUAL REGULATOR HCAR-RELATED"/>
    <property type="match status" value="1"/>
</dbReference>
<evidence type="ECO:0000256" key="4">
    <source>
        <dbReference type="ARBA" id="ARBA00023163"/>
    </source>
</evidence>
<feature type="domain" description="HTH lysR-type" evidence="5">
    <location>
        <begin position="7"/>
        <end position="64"/>
    </location>
</feature>
<dbReference type="EMBL" id="CP037940">
    <property type="protein sequence ID" value="QBO36000.1"/>
    <property type="molecule type" value="Genomic_DNA"/>
</dbReference>
<sequence>MNRGRAMNTQKLTFFLNAAATLNYSETAEQMYTTQGNVSKQILALEAELGVQLFTRVHRELQLTTAGEALLIHARQVLDAVNELEVAMGDFGAAKAMRLTISTLPSIAVYQGLDIIGQFHRQHPEITLQVQDEESAVILNALDTGKSDIIFARCFEADAKYEKIVTEVDQLVVVLPKTHPLATAKQIQLQDLSQETFLQLGRETQLLQRVRELCQAAGFEPQIGYEGTRLEIIMDLVRKQMGISLMMEKAALATQNDAVVIRPLVTTPTSELAFLRKKGQHSTVNNQFWQFLQSMV</sequence>
<keyword evidence="3" id="KW-0238">DNA-binding</keyword>
<evidence type="ECO:0000259" key="5">
    <source>
        <dbReference type="PROSITE" id="PS50931"/>
    </source>
</evidence>
<dbReference type="GO" id="GO:0003677">
    <property type="term" value="F:DNA binding"/>
    <property type="evidence" value="ECO:0007669"/>
    <property type="project" value="UniProtKB-KW"/>
</dbReference>
<dbReference type="InterPro" id="IPR036390">
    <property type="entry name" value="WH_DNA-bd_sf"/>
</dbReference>
<dbReference type="AlphaFoldDB" id="A0A4P6YTI2"/>
<dbReference type="OrthoDB" id="119203at2"/>
<evidence type="ECO:0000256" key="3">
    <source>
        <dbReference type="ARBA" id="ARBA00023125"/>
    </source>
</evidence>
<keyword evidence="4" id="KW-0804">Transcription</keyword>
<name>A0A4P6YTI2_9LACO</name>
<dbReference type="KEGG" id="wei:EQG49_05760"/>
<evidence type="ECO:0000256" key="1">
    <source>
        <dbReference type="ARBA" id="ARBA00009437"/>
    </source>
</evidence>
<evidence type="ECO:0000256" key="2">
    <source>
        <dbReference type="ARBA" id="ARBA00023015"/>
    </source>
</evidence>
<dbReference type="Pfam" id="PF03466">
    <property type="entry name" value="LysR_substrate"/>
    <property type="match status" value="1"/>
</dbReference>
<accession>A0A4P6YTI2</accession>
<dbReference type="InterPro" id="IPR036388">
    <property type="entry name" value="WH-like_DNA-bd_sf"/>
</dbReference>
<dbReference type="GO" id="GO:0032993">
    <property type="term" value="C:protein-DNA complex"/>
    <property type="evidence" value="ECO:0007669"/>
    <property type="project" value="TreeGrafter"/>
</dbReference>
<gene>
    <name evidence="6" type="ORF">EQG49_05760</name>
</gene>
<reference evidence="7" key="1">
    <citation type="submission" date="2019-03" db="EMBL/GenBank/DDBJ databases">
        <title>Weissella sp. 26KH-42 Genome sequencing.</title>
        <authorList>
            <person name="Heo J."/>
            <person name="Kim S.-J."/>
            <person name="Kim J.-S."/>
            <person name="Hong S.-B."/>
            <person name="Kwon S.-W."/>
        </authorList>
    </citation>
    <scope>NUCLEOTIDE SEQUENCE [LARGE SCALE GENOMIC DNA]</scope>
    <source>
        <strain evidence="7">26KH-42</strain>
    </source>
</reference>
<keyword evidence="7" id="KW-1185">Reference proteome</keyword>
<comment type="similarity">
    <text evidence="1">Belongs to the LysR transcriptional regulatory family.</text>
</comment>
<dbReference type="InterPro" id="IPR005119">
    <property type="entry name" value="LysR_subst-bd"/>
</dbReference>
<evidence type="ECO:0000313" key="7">
    <source>
        <dbReference type="Proteomes" id="UP000292886"/>
    </source>
</evidence>